<dbReference type="SUPFAM" id="SSF46894">
    <property type="entry name" value="C-terminal effector domain of the bipartite response regulators"/>
    <property type="match status" value="1"/>
</dbReference>
<evidence type="ECO:0000256" key="7">
    <source>
        <dbReference type="PROSITE-ProRule" id="PRU00169"/>
    </source>
</evidence>
<evidence type="ECO:0000256" key="4">
    <source>
        <dbReference type="ARBA" id="ARBA00023015"/>
    </source>
</evidence>
<keyword evidence="4" id="KW-0805">Transcription regulation</keyword>
<protein>
    <submittedName>
        <fullName evidence="11">Response regulator</fullName>
    </submittedName>
</protein>
<comment type="caution">
    <text evidence="11">The sequence shown here is derived from an EMBL/GenBank/DDBJ whole genome shotgun (WGS) entry which is preliminary data.</text>
</comment>
<evidence type="ECO:0000256" key="5">
    <source>
        <dbReference type="ARBA" id="ARBA00023125"/>
    </source>
</evidence>
<dbReference type="InterPro" id="IPR016032">
    <property type="entry name" value="Sig_transdc_resp-reg_C-effctor"/>
</dbReference>
<evidence type="ECO:0000256" key="2">
    <source>
        <dbReference type="ARBA" id="ARBA00022553"/>
    </source>
</evidence>
<dbReference type="EMBL" id="JAHZIJ010000001">
    <property type="protein sequence ID" value="MBW7473176.1"/>
    <property type="molecule type" value="Genomic_DNA"/>
</dbReference>
<feature type="domain" description="Response regulatory" evidence="9">
    <location>
        <begin position="2"/>
        <end position="116"/>
    </location>
</feature>
<comment type="similarity">
    <text evidence="1">Belongs to the AfsR/DnrI/RedD regulatory family.</text>
</comment>
<feature type="domain" description="OmpR/PhoB-type" evidence="10">
    <location>
        <begin position="133"/>
        <end position="237"/>
    </location>
</feature>
<feature type="DNA-binding region" description="OmpR/PhoB-type" evidence="8">
    <location>
        <begin position="133"/>
        <end position="237"/>
    </location>
</feature>
<evidence type="ECO:0000259" key="10">
    <source>
        <dbReference type="PROSITE" id="PS51755"/>
    </source>
</evidence>
<evidence type="ECO:0000259" key="9">
    <source>
        <dbReference type="PROSITE" id="PS50110"/>
    </source>
</evidence>
<name>A0ABS7D036_9BACL</name>
<dbReference type="InterPro" id="IPR001789">
    <property type="entry name" value="Sig_transdc_resp-reg_receiver"/>
</dbReference>
<dbReference type="PROSITE" id="PS50110">
    <property type="entry name" value="RESPONSE_REGULATORY"/>
    <property type="match status" value="1"/>
</dbReference>
<dbReference type="InterPro" id="IPR001867">
    <property type="entry name" value="OmpR/PhoB-type_DNA-bd"/>
</dbReference>
<dbReference type="Gene3D" id="1.25.40.10">
    <property type="entry name" value="Tetratricopeptide repeat domain"/>
    <property type="match status" value="1"/>
</dbReference>
<dbReference type="InterPro" id="IPR039420">
    <property type="entry name" value="WalR-like"/>
</dbReference>
<dbReference type="InterPro" id="IPR005158">
    <property type="entry name" value="BTAD"/>
</dbReference>
<evidence type="ECO:0000256" key="1">
    <source>
        <dbReference type="ARBA" id="ARBA00005820"/>
    </source>
</evidence>
<keyword evidence="6" id="KW-0804">Transcription</keyword>
<organism evidence="11 12">
    <name type="scientific">Paenibacillus oenotherae</name>
    <dbReference type="NCBI Taxonomy" id="1435645"/>
    <lineage>
        <taxon>Bacteria</taxon>
        <taxon>Bacillati</taxon>
        <taxon>Bacillota</taxon>
        <taxon>Bacilli</taxon>
        <taxon>Bacillales</taxon>
        <taxon>Paenibacillaceae</taxon>
        <taxon>Paenibacillus</taxon>
    </lineage>
</organism>
<dbReference type="InterPro" id="IPR011006">
    <property type="entry name" value="CheY-like_superfamily"/>
</dbReference>
<dbReference type="SMART" id="SM00448">
    <property type="entry name" value="REC"/>
    <property type="match status" value="1"/>
</dbReference>
<sequence>MRAMLVDDEKLALSILSRQLEKVGGIDIVLELMNAESALQAVSRQVVDVVFLDIEMPGQNGIALAEAIQSVQPEVQIVFVTGYDEYAIKAFELNAIDYLLKPVALERLTRTVERVSEQISLRHRLVKSRFTASDGLKIPEAPLFHCFQRMELEYEGGKWEPIRWRTNKAQELFALLLLRHGQLIRKDILLETLWPEVDYKRGYTQLYTAIYQIRKTITSIGIKCIITSNENGYKMEIPNLRLDTELWERGIEEAPPISAATIDSHLKLAEMYAGDYLADYDYAWAESERLRMRIIWHKHVKEIADWLSAANRLSEAIILYSRIVDNFPHAEQIHFALMKLYMKLGDIALVEKQYEQLHRIMSEELGYQPTAEIQDWYTSWKVGV</sequence>
<evidence type="ECO:0000313" key="12">
    <source>
        <dbReference type="Proteomes" id="UP000812277"/>
    </source>
</evidence>
<keyword evidence="12" id="KW-1185">Reference proteome</keyword>
<dbReference type="Gene3D" id="1.10.10.10">
    <property type="entry name" value="Winged helix-like DNA-binding domain superfamily/Winged helix DNA-binding domain"/>
    <property type="match status" value="1"/>
</dbReference>
<dbReference type="Proteomes" id="UP000812277">
    <property type="component" value="Unassembled WGS sequence"/>
</dbReference>
<keyword evidence="2 7" id="KW-0597">Phosphoprotein</keyword>
<evidence type="ECO:0000313" key="11">
    <source>
        <dbReference type="EMBL" id="MBW7473176.1"/>
    </source>
</evidence>
<evidence type="ECO:0000256" key="8">
    <source>
        <dbReference type="PROSITE-ProRule" id="PRU01091"/>
    </source>
</evidence>
<evidence type="ECO:0000256" key="3">
    <source>
        <dbReference type="ARBA" id="ARBA00023012"/>
    </source>
</evidence>
<dbReference type="PROSITE" id="PS51755">
    <property type="entry name" value="OMPR_PHOB"/>
    <property type="match status" value="1"/>
</dbReference>
<dbReference type="Pfam" id="PF00072">
    <property type="entry name" value="Response_reg"/>
    <property type="match status" value="1"/>
</dbReference>
<reference evidence="11 12" key="1">
    <citation type="submission" date="2021-07" db="EMBL/GenBank/DDBJ databases">
        <title>Paenibacillus radiodurans sp. nov., isolated from the southeastern edge of Tengger Desert.</title>
        <authorList>
            <person name="Zhang G."/>
        </authorList>
    </citation>
    <scope>NUCLEOTIDE SEQUENCE [LARGE SCALE GENOMIC DNA]</scope>
    <source>
        <strain evidence="11 12">DT7-4</strain>
    </source>
</reference>
<keyword evidence="3" id="KW-0902">Two-component regulatory system</keyword>
<dbReference type="InterPro" id="IPR036388">
    <property type="entry name" value="WH-like_DNA-bd_sf"/>
</dbReference>
<dbReference type="SMART" id="SM01043">
    <property type="entry name" value="BTAD"/>
    <property type="match status" value="1"/>
</dbReference>
<dbReference type="SUPFAM" id="SSF48452">
    <property type="entry name" value="TPR-like"/>
    <property type="match status" value="1"/>
</dbReference>
<keyword evidence="5 8" id="KW-0238">DNA-binding</keyword>
<dbReference type="PANTHER" id="PTHR48111:SF69">
    <property type="entry name" value="RESPONSE REGULATOR RECEIVER"/>
    <property type="match status" value="1"/>
</dbReference>
<dbReference type="Pfam" id="PF03704">
    <property type="entry name" value="BTAD"/>
    <property type="match status" value="1"/>
</dbReference>
<dbReference type="SMART" id="SM00862">
    <property type="entry name" value="Trans_reg_C"/>
    <property type="match status" value="1"/>
</dbReference>
<gene>
    <name evidence="11" type="ORF">K0T92_00300</name>
</gene>
<proteinExistence type="inferred from homology"/>
<evidence type="ECO:0000256" key="6">
    <source>
        <dbReference type="ARBA" id="ARBA00023163"/>
    </source>
</evidence>
<dbReference type="SUPFAM" id="SSF52172">
    <property type="entry name" value="CheY-like"/>
    <property type="match status" value="1"/>
</dbReference>
<dbReference type="Gene3D" id="3.40.50.2300">
    <property type="match status" value="1"/>
</dbReference>
<accession>A0ABS7D036</accession>
<dbReference type="PANTHER" id="PTHR48111">
    <property type="entry name" value="REGULATOR OF RPOS"/>
    <property type="match status" value="1"/>
</dbReference>
<dbReference type="Pfam" id="PF00486">
    <property type="entry name" value="Trans_reg_C"/>
    <property type="match status" value="1"/>
</dbReference>
<feature type="modified residue" description="4-aspartylphosphate" evidence="7">
    <location>
        <position position="53"/>
    </location>
</feature>
<dbReference type="InterPro" id="IPR011990">
    <property type="entry name" value="TPR-like_helical_dom_sf"/>
</dbReference>